<keyword evidence="2" id="KW-0067">ATP-binding</keyword>
<dbReference type="WBParaSite" id="SMUV_0000470001-mRNA-1">
    <property type="protein sequence ID" value="SMUV_0000470001-mRNA-1"/>
    <property type="gene ID" value="SMUV_0000470001"/>
</dbReference>
<dbReference type="AlphaFoldDB" id="A0A0N5AJQ5"/>
<dbReference type="PANTHER" id="PTHR20873:SF0">
    <property type="entry name" value="L-SERYL-TRNA(SEC) KINASE"/>
    <property type="match status" value="1"/>
</dbReference>
<proteinExistence type="predicted"/>
<dbReference type="GO" id="GO:0000049">
    <property type="term" value="F:tRNA binding"/>
    <property type="evidence" value="ECO:0007669"/>
    <property type="project" value="TreeGrafter"/>
</dbReference>
<evidence type="ECO:0000256" key="2">
    <source>
        <dbReference type="ARBA" id="ARBA00022840"/>
    </source>
</evidence>
<evidence type="ECO:0000256" key="1">
    <source>
        <dbReference type="ARBA" id="ARBA00022741"/>
    </source>
</evidence>
<dbReference type="GO" id="GO:0016301">
    <property type="term" value="F:kinase activity"/>
    <property type="evidence" value="ECO:0007669"/>
    <property type="project" value="TreeGrafter"/>
</dbReference>
<dbReference type="Proteomes" id="UP000046393">
    <property type="component" value="Unplaced"/>
</dbReference>
<name>A0A0N5AJQ5_9BILA</name>
<dbReference type="Pfam" id="PF08433">
    <property type="entry name" value="KTI12"/>
    <property type="match status" value="1"/>
</dbReference>
<dbReference type="InterPro" id="IPR013641">
    <property type="entry name" value="KTI12/PSTK"/>
</dbReference>
<evidence type="ECO:0000313" key="4">
    <source>
        <dbReference type="WBParaSite" id="SMUV_0000470001-mRNA-1"/>
    </source>
</evidence>
<reference evidence="4" key="1">
    <citation type="submission" date="2017-02" db="UniProtKB">
        <authorList>
            <consortium name="WormBaseParasite"/>
        </authorList>
    </citation>
    <scope>IDENTIFICATION</scope>
</reference>
<dbReference type="InterPro" id="IPR052648">
    <property type="entry name" value="Ser-tRNA(Sec)_kinase"/>
</dbReference>
<organism evidence="3 4">
    <name type="scientific">Syphacia muris</name>
    <dbReference type="NCBI Taxonomy" id="451379"/>
    <lineage>
        <taxon>Eukaryota</taxon>
        <taxon>Metazoa</taxon>
        <taxon>Ecdysozoa</taxon>
        <taxon>Nematoda</taxon>
        <taxon>Chromadorea</taxon>
        <taxon>Rhabditida</taxon>
        <taxon>Spirurina</taxon>
        <taxon>Oxyuridomorpha</taxon>
        <taxon>Oxyuroidea</taxon>
        <taxon>Oxyuridae</taxon>
        <taxon>Syphacia</taxon>
    </lineage>
</organism>
<accession>A0A0N5AJQ5</accession>
<keyword evidence="1" id="KW-0547">Nucleotide-binding</keyword>
<protein>
    <submittedName>
        <fullName evidence="4">L-seryl-tRNA(Sec) kinase</fullName>
    </submittedName>
</protein>
<dbReference type="Gene3D" id="3.40.50.300">
    <property type="entry name" value="P-loop containing nucleotide triphosphate hydrolases"/>
    <property type="match status" value="1"/>
</dbReference>
<dbReference type="GO" id="GO:0005524">
    <property type="term" value="F:ATP binding"/>
    <property type="evidence" value="ECO:0007669"/>
    <property type="project" value="UniProtKB-KW"/>
</dbReference>
<sequence>MALILVMGIPGSGKTTLSTKLEVMTNFCHHQMKREGKFSVPPYESILWSISNSFIIVDDIFYLRSMRRPFERMARAHSLCYIIIFVDETLEIALQRNKGRPPKVFIPEKTIHRIYEEMDIPTENTENFIRFSSSDELNDLITKIQCIFSTFKKRNCHKLVETSPQDTASKDDTLQNLEKEMRKCISELVRGSKSKDLARNLGKVKKEIMSEFRRNNLKTWSYSDLKNRLLLELSRFKTDE</sequence>
<keyword evidence="3" id="KW-1185">Reference proteome</keyword>
<dbReference type="InterPro" id="IPR027417">
    <property type="entry name" value="P-loop_NTPase"/>
</dbReference>
<evidence type="ECO:0000313" key="3">
    <source>
        <dbReference type="Proteomes" id="UP000046393"/>
    </source>
</evidence>
<dbReference type="PANTHER" id="PTHR20873">
    <property type="entry name" value="L-SERYL-TRNA(SEC) KINASE"/>
    <property type="match status" value="1"/>
</dbReference>
<dbReference type="SUPFAM" id="SSF52540">
    <property type="entry name" value="P-loop containing nucleoside triphosphate hydrolases"/>
    <property type="match status" value="1"/>
</dbReference>
<dbReference type="STRING" id="451379.A0A0N5AJQ5"/>